<feature type="region of interest" description="Disordered" evidence="1">
    <location>
        <begin position="1"/>
        <end position="23"/>
    </location>
</feature>
<proteinExistence type="predicted"/>
<accession>A0AAE8BE41</accession>
<sequence>MHNFYKAVSKATERSPLGSEETSERLSTILYAIAMLKPKDLTVLKFK</sequence>
<dbReference type="Proteomes" id="UP000827296">
    <property type="component" value="Segment"/>
</dbReference>
<dbReference type="EMBL" id="MZ333457">
    <property type="protein sequence ID" value="QYI86590.1"/>
    <property type="molecule type" value="Genomic_DNA"/>
</dbReference>
<keyword evidence="3" id="KW-1185">Reference proteome</keyword>
<evidence type="ECO:0000313" key="3">
    <source>
        <dbReference type="Proteomes" id="UP000827296"/>
    </source>
</evidence>
<organism evidence="2 3">
    <name type="scientific">Enterococcus phage SSsP-1</name>
    <dbReference type="NCBI Taxonomy" id="2859527"/>
    <lineage>
        <taxon>Viruses</taxon>
        <taxon>Duplodnaviria</taxon>
        <taxon>Heunggongvirae</taxon>
        <taxon>Uroviricota</taxon>
        <taxon>Caudoviricetes</taxon>
        <taxon>Saphexavirus</taxon>
        <taxon>Saphexavirus SSsP1</taxon>
    </lineage>
</organism>
<evidence type="ECO:0000313" key="2">
    <source>
        <dbReference type="EMBL" id="QYI86590.1"/>
    </source>
</evidence>
<name>A0AAE8BE41_9CAUD</name>
<reference evidence="2 3" key="1">
    <citation type="journal article" date="2022" name="Viruses">
        <title>Two Novel Lytic Bacteriophages Infecting Enterococcus spp. Are Promising Candidates for Targeted Antibacterial Therapy.</title>
        <authorList>
            <person name="Tkachev P.V."/>
            <person name="Pchelin I.M."/>
            <person name="Azarov D.V."/>
            <person name="Gorshkov A.N."/>
            <person name="Shamova O.V."/>
            <person name="Dmitriev A.V."/>
            <person name="Goncharov A.E."/>
        </authorList>
    </citation>
    <scope>NUCLEOTIDE SEQUENCE [LARGE SCALE GENOMIC DNA]</scope>
</reference>
<protein>
    <submittedName>
        <fullName evidence="2">Uncharacterized protein</fullName>
    </submittedName>
</protein>
<evidence type="ECO:0000256" key="1">
    <source>
        <dbReference type="SAM" id="MobiDB-lite"/>
    </source>
</evidence>